<dbReference type="Pfam" id="PF02631">
    <property type="entry name" value="RecX_HTH2"/>
    <property type="match status" value="1"/>
</dbReference>
<name>A0A239XRM2_9FLAO</name>
<dbReference type="Gene3D" id="1.10.10.10">
    <property type="entry name" value="Winged helix-like DNA-binding domain superfamily/Winged helix DNA-binding domain"/>
    <property type="match status" value="2"/>
</dbReference>
<evidence type="ECO:0000256" key="2">
    <source>
        <dbReference type="ARBA" id="ARBA00009695"/>
    </source>
</evidence>
<organism evidence="7 8">
    <name type="scientific">Chryseobacterium taklimakanense</name>
    <dbReference type="NCBI Taxonomy" id="536441"/>
    <lineage>
        <taxon>Bacteria</taxon>
        <taxon>Pseudomonadati</taxon>
        <taxon>Bacteroidota</taxon>
        <taxon>Flavobacteriia</taxon>
        <taxon>Flavobacteriales</taxon>
        <taxon>Weeksellaceae</taxon>
        <taxon>Chryseobacterium group</taxon>
        <taxon>Chryseobacterium</taxon>
    </lineage>
</organism>
<protein>
    <recommendedName>
        <fullName evidence="3">Regulatory protein RecX</fullName>
    </recommendedName>
</protein>
<dbReference type="Pfam" id="PF21981">
    <property type="entry name" value="RecX_HTH3"/>
    <property type="match status" value="1"/>
</dbReference>
<gene>
    <name evidence="7" type="ORF">SAMEA4412677_02079</name>
</gene>
<keyword evidence="8" id="KW-1185">Reference proteome</keyword>
<evidence type="ECO:0000313" key="7">
    <source>
        <dbReference type="EMBL" id="SNV49287.1"/>
    </source>
</evidence>
<dbReference type="InterPro" id="IPR003783">
    <property type="entry name" value="Regulatory_RecX"/>
</dbReference>
<dbReference type="Proteomes" id="UP000215196">
    <property type="component" value="Chromosome 1"/>
</dbReference>
<evidence type="ECO:0000256" key="3">
    <source>
        <dbReference type="ARBA" id="ARBA00018111"/>
    </source>
</evidence>
<sequence length="176" mass="21783">MFYLKTKEQFNKFERAKRRVPAFMDKKLFTFDEIKLKMVNYCVYQDRCHYEVEKKMREFVLIPEAKEEIIMYLIRENYLNEERFTRSYIRGKFYIKHWGRNKIRQHLKQKGITEKLINKCMDEIDENDYENEILKQWEAYRSKLKGLQNYQKDIKTTRYLMSRGFEYDLISSLSGN</sequence>
<dbReference type="PANTHER" id="PTHR33602:SF1">
    <property type="entry name" value="REGULATORY PROTEIN RECX FAMILY PROTEIN"/>
    <property type="match status" value="1"/>
</dbReference>
<dbReference type="EMBL" id="LT906465">
    <property type="protein sequence ID" value="SNV49287.1"/>
    <property type="molecule type" value="Genomic_DNA"/>
</dbReference>
<dbReference type="PANTHER" id="PTHR33602">
    <property type="entry name" value="REGULATORY PROTEIN RECX FAMILY PROTEIN"/>
    <property type="match status" value="1"/>
</dbReference>
<feature type="domain" description="RecX third three-helical" evidence="6">
    <location>
        <begin position="131"/>
        <end position="171"/>
    </location>
</feature>
<dbReference type="GO" id="GO:0005737">
    <property type="term" value="C:cytoplasm"/>
    <property type="evidence" value="ECO:0007669"/>
    <property type="project" value="UniProtKB-SubCell"/>
</dbReference>
<dbReference type="InterPro" id="IPR036388">
    <property type="entry name" value="WH-like_DNA-bd_sf"/>
</dbReference>
<comment type="subcellular location">
    <subcellularLocation>
        <location evidence="1">Cytoplasm</location>
    </subcellularLocation>
</comment>
<evidence type="ECO:0000313" key="8">
    <source>
        <dbReference type="Proteomes" id="UP000215196"/>
    </source>
</evidence>
<keyword evidence="4" id="KW-0963">Cytoplasm</keyword>
<evidence type="ECO:0000256" key="1">
    <source>
        <dbReference type="ARBA" id="ARBA00004496"/>
    </source>
</evidence>
<accession>A0A239XRM2</accession>
<dbReference type="InterPro" id="IPR053925">
    <property type="entry name" value="RecX_HTH_3rd"/>
</dbReference>
<dbReference type="InterPro" id="IPR053924">
    <property type="entry name" value="RecX_HTH_2nd"/>
</dbReference>
<evidence type="ECO:0000259" key="6">
    <source>
        <dbReference type="Pfam" id="PF21981"/>
    </source>
</evidence>
<evidence type="ECO:0000259" key="5">
    <source>
        <dbReference type="Pfam" id="PF02631"/>
    </source>
</evidence>
<dbReference type="KEGG" id="ctak:4412677_02079"/>
<dbReference type="AlphaFoldDB" id="A0A239XRM2"/>
<dbReference type="GO" id="GO:0006282">
    <property type="term" value="P:regulation of DNA repair"/>
    <property type="evidence" value="ECO:0007669"/>
    <property type="project" value="InterPro"/>
</dbReference>
<proteinExistence type="inferred from homology"/>
<reference evidence="7 8" key="1">
    <citation type="submission" date="2017-06" db="EMBL/GenBank/DDBJ databases">
        <authorList>
            <consortium name="Pathogen Informatics"/>
        </authorList>
    </citation>
    <scope>NUCLEOTIDE SEQUENCE [LARGE SCALE GENOMIC DNA]</scope>
    <source>
        <strain evidence="7 8">NCTC13490</strain>
    </source>
</reference>
<comment type="similarity">
    <text evidence="2">Belongs to the RecX family.</text>
</comment>
<feature type="domain" description="RecX second three-helical" evidence="5">
    <location>
        <begin position="80"/>
        <end position="120"/>
    </location>
</feature>
<evidence type="ECO:0000256" key="4">
    <source>
        <dbReference type="ARBA" id="ARBA00022490"/>
    </source>
</evidence>